<reference evidence="1" key="1">
    <citation type="submission" date="2018-10" db="EMBL/GenBank/DDBJ databases">
        <title>Effector identification in a new, highly contiguous assembly of the strawberry crown rot pathogen Phytophthora cactorum.</title>
        <authorList>
            <person name="Armitage A.D."/>
            <person name="Nellist C.F."/>
            <person name="Bates H."/>
            <person name="Vickerstaff R.J."/>
            <person name="Harrison R.J."/>
        </authorList>
    </citation>
    <scope>NUCLEOTIDE SEQUENCE</scope>
    <source>
        <strain evidence="1">4032</strain>
    </source>
</reference>
<name>A0A8T1CSE5_9STRA</name>
<evidence type="ECO:0000313" key="1">
    <source>
        <dbReference type="EMBL" id="KAG2927013.1"/>
    </source>
</evidence>
<dbReference type="EMBL" id="RCMI01000189">
    <property type="protein sequence ID" value="KAG2927013.1"/>
    <property type="molecule type" value="Genomic_DNA"/>
</dbReference>
<protein>
    <submittedName>
        <fullName evidence="1">Uncharacterized protein</fullName>
    </submittedName>
</protein>
<organism evidence="1 2">
    <name type="scientific">Phytophthora cactorum</name>
    <dbReference type="NCBI Taxonomy" id="29920"/>
    <lineage>
        <taxon>Eukaryota</taxon>
        <taxon>Sar</taxon>
        <taxon>Stramenopiles</taxon>
        <taxon>Oomycota</taxon>
        <taxon>Peronosporomycetes</taxon>
        <taxon>Peronosporales</taxon>
        <taxon>Peronosporaceae</taxon>
        <taxon>Phytophthora</taxon>
    </lineage>
</organism>
<comment type="caution">
    <text evidence="1">The sequence shown here is derived from an EMBL/GenBank/DDBJ whole genome shotgun (WGS) entry which is preliminary data.</text>
</comment>
<dbReference type="AlphaFoldDB" id="A0A8T1CSE5"/>
<accession>A0A8T1CSE5</accession>
<evidence type="ECO:0000313" key="2">
    <source>
        <dbReference type="Proteomes" id="UP000774804"/>
    </source>
</evidence>
<proteinExistence type="predicted"/>
<gene>
    <name evidence="1" type="ORF">PC115_g7714</name>
</gene>
<dbReference type="Proteomes" id="UP000774804">
    <property type="component" value="Unassembled WGS sequence"/>
</dbReference>
<sequence length="70" mass="7418">MSRIDSSVDDESYRAVINDISTLLRVIAVLTTYTPFLKLVVTGERTEGHASPAKAMGVLGLGVPESLGVV</sequence>